<sequence length="117" mass="13344">MKCLEELEAEEDSSLDEPIDDSDNDPDYTEQSTHQRVDDFDENESDTDTDDNNTDNINTITCQTIQEMPDALPEYFLAKNGFKWSSKEPPSGLKIAQHNILKSKPGMTNTYLTRVRP</sequence>
<organism evidence="2 3">
    <name type="scientific">Popillia japonica</name>
    <name type="common">Japanese beetle</name>
    <dbReference type="NCBI Taxonomy" id="7064"/>
    <lineage>
        <taxon>Eukaryota</taxon>
        <taxon>Metazoa</taxon>
        <taxon>Ecdysozoa</taxon>
        <taxon>Arthropoda</taxon>
        <taxon>Hexapoda</taxon>
        <taxon>Insecta</taxon>
        <taxon>Pterygota</taxon>
        <taxon>Neoptera</taxon>
        <taxon>Endopterygota</taxon>
        <taxon>Coleoptera</taxon>
        <taxon>Polyphaga</taxon>
        <taxon>Scarabaeiformia</taxon>
        <taxon>Scarabaeidae</taxon>
        <taxon>Rutelinae</taxon>
        <taxon>Popillia</taxon>
    </lineage>
</organism>
<protein>
    <submittedName>
        <fullName evidence="2">Uncharacterized protein</fullName>
    </submittedName>
</protein>
<evidence type="ECO:0000313" key="2">
    <source>
        <dbReference type="EMBL" id="KAK9681307.1"/>
    </source>
</evidence>
<gene>
    <name evidence="2" type="ORF">QE152_g38402</name>
</gene>
<evidence type="ECO:0000256" key="1">
    <source>
        <dbReference type="SAM" id="MobiDB-lite"/>
    </source>
</evidence>
<accession>A0AAW1HYE4</accession>
<name>A0AAW1HYE4_POPJA</name>
<keyword evidence="3" id="KW-1185">Reference proteome</keyword>
<proteinExistence type="predicted"/>
<feature type="compositionally biased region" description="Acidic residues" evidence="1">
    <location>
        <begin position="1"/>
        <end position="28"/>
    </location>
</feature>
<feature type="region of interest" description="Disordered" evidence="1">
    <location>
        <begin position="1"/>
        <end position="57"/>
    </location>
</feature>
<comment type="caution">
    <text evidence="2">The sequence shown here is derived from an EMBL/GenBank/DDBJ whole genome shotgun (WGS) entry which is preliminary data.</text>
</comment>
<dbReference type="Proteomes" id="UP001458880">
    <property type="component" value="Unassembled WGS sequence"/>
</dbReference>
<dbReference type="AlphaFoldDB" id="A0AAW1HYE4"/>
<reference evidence="2 3" key="1">
    <citation type="journal article" date="2024" name="BMC Genomics">
        <title>De novo assembly and annotation of Popillia japonica's genome with initial clues to its potential as an invasive pest.</title>
        <authorList>
            <person name="Cucini C."/>
            <person name="Boschi S."/>
            <person name="Funari R."/>
            <person name="Cardaioli E."/>
            <person name="Iannotti N."/>
            <person name="Marturano G."/>
            <person name="Paoli F."/>
            <person name="Bruttini M."/>
            <person name="Carapelli A."/>
            <person name="Frati F."/>
            <person name="Nardi F."/>
        </authorList>
    </citation>
    <scope>NUCLEOTIDE SEQUENCE [LARGE SCALE GENOMIC DNA]</scope>
    <source>
        <strain evidence="2">DMR45628</strain>
    </source>
</reference>
<evidence type="ECO:0000313" key="3">
    <source>
        <dbReference type="Proteomes" id="UP001458880"/>
    </source>
</evidence>
<dbReference type="EMBL" id="JASPKY010000827">
    <property type="protein sequence ID" value="KAK9681307.1"/>
    <property type="molecule type" value="Genomic_DNA"/>
</dbReference>
<feature type="compositionally biased region" description="Acidic residues" evidence="1">
    <location>
        <begin position="39"/>
        <end position="53"/>
    </location>
</feature>